<protein>
    <submittedName>
        <fullName evidence="1">Uncharacterized protein</fullName>
    </submittedName>
</protein>
<dbReference type="Proteomes" id="UP000637423">
    <property type="component" value="Unassembled WGS sequence"/>
</dbReference>
<proteinExistence type="predicted"/>
<gene>
    <name evidence="1" type="ORF">GCM10011396_24250</name>
</gene>
<comment type="caution">
    <text evidence="1">The sequence shown here is derived from an EMBL/GenBank/DDBJ whole genome shotgun (WGS) entry which is preliminary data.</text>
</comment>
<sequence length="59" mass="6468">MQSRAMSTPGATSAPLFFADNSPAMREQLADNKSASVRMDLMSLIFLLSFNAHSLDQFT</sequence>
<reference evidence="1" key="2">
    <citation type="submission" date="2020-09" db="EMBL/GenBank/DDBJ databases">
        <authorList>
            <person name="Sun Q."/>
            <person name="Zhou Y."/>
        </authorList>
    </citation>
    <scope>NUCLEOTIDE SEQUENCE</scope>
    <source>
        <strain evidence="1">CGMCC 1.10998</strain>
    </source>
</reference>
<keyword evidence="2" id="KW-1185">Reference proteome</keyword>
<evidence type="ECO:0000313" key="1">
    <source>
        <dbReference type="EMBL" id="GGC76162.1"/>
    </source>
</evidence>
<dbReference type="EMBL" id="BMED01000002">
    <property type="protein sequence ID" value="GGC76162.1"/>
    <property type="molecule type" value="Genomic_DNA"/>
</dbReference>
<name>A0A916XK09_9BURK</name>
<dbReference type="AlphaFoldDB" id="A0A916XK09"/>
<evidence type="ECO:0000313" key="2">
    <source>
        <dbReference type="Proteomes" id="UP000637423"/>
    </source>
</evidence>
<organism evidence="1 2">
    <name type="scientific">Undibacterium terreum</name>
    <dbReference type="NCBI Taxonomy" id="1224302"/>
    <lineage>
        <taxon>Bacteria</taxon>
        <taxon>Pseudomonadati</taxon>
        <taxon>Pseudomonadota</taxon>
        <taxon>Betaproteobacteria</taxon>
        <taxon>Burkholderiales</taxon>
        <taxon>Oxalobacteraceae</taxon>
        <taxon>Undibacterium</taxon>
    </lineage>
</organism>
<reference evidence="1" key="1">
    <citation type="journal article" date="2014" name="Int. J. Syst. Evol. Microbiol.">
        <title>Complete genome sequence of Corynebacterium casei LMG S-19264T (=DSM 44701T), isolated from a smear-ripened cheese.</title>
        <authorList>
            <consortium name="US DOE Joint Genome Institute (JGI-PGF)"/>
            <person name="Walter F."/>
            <person name="Albersmeier A."/>
            <person name="Kalinowski J."/>
            <person name="Ruckert C."/>
        </authorList>
    </citation>
    <scope>NUCLEOTIDE SEQUENCE</scope>
    <source>
        <strain evidence="1">CGMCC 1.10998</strain>
    </source>
</reference>
<accession>A0A916XK09</accession>